<dbReference type="OrthoDB" id="3791564at2759"/>
<dbReference type="EMBL" id="ML976694">
    <property type="protein sequence ID" value="KAF1971326.1"/>
    <property type="molecule type" value="Genomic_DNA"/>
</dbReference>
<dbReference type="Proteomes" id="UP000800036">
    <property type="component" value="Unassembled WGS sequence"/>
</dbReference>
<evidence type="ECO:0000313" key="2">
    <source>
        <dbReference type="EMBL" id="KAF1971326.1"/>
    </source>
</evidence>
<gene>
    <name evidence="2" type="ORF">BU23DRAFT_570097</name>
</gene>
<keyword evidence="3" id="KW-1185">Reference proteome</keyword>
<proteinExistence type="predicted"/>
<name>A0A6A5V8H5_9PLEO</name>
<evidence type="ECO:0000256" key="1">
    <source>
        <dbReference type="SAM" id="MobiDB-lite"/>
    </source>
</evidence>
<feature type="compositionally biased region" description="Basic and acidic residues" evidence="1">
    <location>
        <begin position="14"/>
        <end position="38"/>
    </location>
</feature>
<reference evidence="2" key="1">
    <citation type="journal article" date="2020" name="Stud. Mycol.">
        <title>101 Dothideomycetes genomes: a test case for predicting lifestyles and emergence of pathogens.</title>
        <authorList>
            <person name="Haridas S."/>
            <person name="Albert R."/>
            <person name="Binder M."/>
            <person name="Bloem J."/>
            <person name="Labutti K."/>
            <person name="Salamov A."/>
            <person name="Andreopoulos B."/>
            <person name="Baker S."/>
            <person name="Barry K."/>
            <person name="Bills G."/>
            <person name="Bluhm B."/>
            <person name="Cannon C."/>
            <person name="Castanera R."/>
            <person name="Culley D."/>
            <person name="Daum C."/>
            <person name="Ezra D."/>
            <person name="Gonzalez J."/>
            <person name="Henrissat B."/>
            <person name="Kuo A."/>
            <person name="Liang C."/>
            <person name="Lipzen A."/>
            <person name="Lutzoni F."/>
            <person name="Magnuson J."/>
            <person name="Mondo S."/>
            <person name="Nolan M."/>
            <person name="Ohm R."/>
            <person name="Pangilinan J."/>
            <person name="Park H.-J."/>
            <person name="Ramirez L."/>
            <person name="Alfaro M."/>
            <person name="Sun H."/>
            <person name="Tritt A."/>
            <person name="Yoshinaga Y."/>
            <person name="Zwiers L.-H."/>
            <person name="Turgeon B."/>
            <person name="Goodwin S."/>
            <person name="Spatafora J."/>
            <person name="Crous P."/>
            <person name="Grigoriev I."/>
        </authorList>
    </citation>
    <scope>NUCLEOTIDE SEQUENCE</scope>
    <source>
        <strain evidence="2">CBS 107.79</strain>
    </source>
</reference>
<protein>
    <submittedName>
        <fullName evidence="2">Uncharacterized protein</fullName>
    </submittedName>
</protein>
<evidence type="ECO:0000313" key="3">
    <source>
        <dbReference type="Proteomes" id="UP000800036"/>
    </source>
</evidence>
<dbReference type="AlphaFoldDB" id="A0A6A5V8H5"/>
<accession>A0A6A5V8H5</accession>
<organism evidence="2 3">
    <name type="scientific">Bimuria novae-zelandiae CBS 107.79</name>
    <dbReference type="NCBI Taxonomy" id="1447943"/>
    <lineage>
        <taxon>Eukaryota</taxon>
        <taxon>Fungi</taxon>
        <taxon>Dikarya</taxon>
        <taxon>Ascomycota</taxon>
        <taxon>Pezizomycotina</taxon>
        <taxon>Dothideomycetes</taxon>
        <taxon>Pleosporomycetidae</taxon>
        <taxon>Pleosporales</taxon>
        <taxon>Massarineae</taxon>
        <taxon>Didymosphaeriaceae</taxon>
        <taxon>Bimuria</taxon>
    </lineage>
</organism>
<feature type="region of interest" description="Disordered" evidence="1">
    <location>
        <begin position="204"/>
        <end position="241"/>
    </location>
</feature>
<sequence>MAAKETARPLPKLPSEDRSDESLDLGSDEKTRDDRKGNEGGQRSILKGSDDFLALFDDTSEVHVETSSDLNNDLYHSKAHQHVTTLFSDSAVPPPPPQHRSIDAFTYRLPTDPNPTAESIHPRAIYIAHYEQDADPWSPANEIEIGSAISLRRVSTDAVINFGEDTARLYQSTTEPAGTYYDSPTDEDDEAYHTPLVHFVDTHTYLRTPSPPTPPPHRSNVSSTSLPLSPSPTPSTFESYPLKPYGPRIPPWGSAENLDRERQLRTDIRVLDDKLQERFDGDAIRRARERQRAAEELRMGIRRTEGEELRELVLAVYPEMEAERRERGWCCACVVM</sequence>
<feature type="region of interest" description="Disordered" evidence="1">
    <location>
        <begin position="1"/>
        <end position="49"/>
    </location>
</feature>